<evidence type="ECO:0000259" key="1">
    <source>
        <dbReference type="Pfam" id="PF13808"/>
    </source>
</evidence>
<dbReference type="EMBL" id="LCVB01000027">
    <property type="protein sequence ID" value="KLJ29768.1"/>
    <property type="molecule type" value="Genomic_DNA"/>
</dbReference>
<comment type="caution">
    <text evidence="2">The sequence shown here is derived from an EMBL/GenBank/DDBJ whole genome shotgun (WGS) entry which is preliminary data.</text>
</comment>
<dbReference type="PANTHER" id="PTHR30298">
    <property type="entry name" value="H REPEAT-ASSOCIATED PREDICTED TRANSPOSASE"/>
    <property type="match status" value="1"/>
</dbReference>
<feature type="non-terminal residue" evidence="2">
    <location>
        <position position="116"/>
    </location>
</feature>
<dbReference type="InterPro" id="IPR051698">
    <property type="entry name" value="Transposase_11-like"/>
</dbReference>
<dbReference type="Proteomes" id="UP000035174">
    <property type="component" value="Unassembled WGS sequence"/>
</dbReference>
<dbReference type="PANTHER" id="PTHR30298:SF0">
    <property type="entry name" value="PROTEIN YBFL-RELATED"/>
    <property type="match status" value="1"/>
</dbReference>
<organism evidence="2 3">
    <name type="scientific">Streptococcus agalactiae</name>
    <dbReference type="NCBI Taxonomy" id="1311"/>
    <lineage>
        <taxon>Bacteria</taxon>
        <taxon>Bacillati</taxon>
        <taxon>Bacillota</taxon>
        <taxon>Bacilli</taxon>
        <taxon>Lactobacillales</taxon>
        <taxon>Streptococcaceae</taxon>
        <taxon>Streptococcus</taxon>
    </lineage>
</organism>
<feature type="domain" description="H repeat-associated protein N-terminal" evidence="1">
    <location>
        <begin position="16"/>
        <end position="90"/>
    </location>
</feature>
<dbReference type="InterPro" id="IPR047647">
    <property type="entry name" value="ISAs1_transpos"/>
</dbReference>
<sequence length="116" mass="13342">MIDFIISIDDCAVELDSRQSWKIRYPLSTILFLVFVCQLAGIETWKEMEDFIEMNEPLFATYVDLSEGCPSHDTLERVISLVNSDRLKELKVQFEQSLTSLDAVHQLISVDGKTIR</sequence>
<dbReference type="NCBIfam" id="NF033564">
    <property type="entry name" value="transpos_ISAs1"/>
    <property type="match status" value="1"/>
</dbReference>
<reference evidence="2 3" key="1">
    <citation type="journal article" date="2015" name="PLoS ONE">
        <title>Genomic analysis reveals the molecular basis for capsule loss in the group B streptococcus population.</title>
        <authorList>
            <consortium name="DEVANI Consortium"/>
            <person name="Rosini R."/>
            <person name="Campisi E."/>
            <person name="De Chiara M."/>
            <person name="Tettelin H."/>
            <person name="Rinaudo D."/>
            <person name="Toniolo C."/>
            <person name="Metruccio M."/>
            <person name="Guidotti S."/>
            <person name="Sorensen U.B."/>
            <person name="Kilian M."/>
            <person name="Ramirez M."/>
            <person name="Janulczyk R."/>
            <person name="Donati C."/>
            <person name="Grandi G."/>
            <person name="Margarit I."/>
        </authorList>
    </citation>
    <scope>NUCLEOTIDE SEQUENCE [LARGE SCALE GENOMIC DNA]</scope>
    <source>
        <strain evidence="2 3">ES-PW-063</strain>
    </source>
</reference>
<gene>
    <name evidence="2" type="ORF">WA45_05325</name>
</gene>
<dbReference type="RefSeq" id="WP_047200407.1">
    <property type="nucleotide sequence ID" value="NZ_LCVB01000027.1"/>
</dbReference>
<accession>A0AAW3HS27</accession>
<proteinExistence type="predicted"/>
<name>A0AAW3HS27_STRAG</name>
<dbReference type="AlphaFoldDB" id="A0AAW3HS27"/>
<evidence type="ECO:0000313" key="2">
    <source>
        <dbReference type="EMBL" id="KLJ29768.1"/>
    </source>
</evidence>
<dbReference type="Pfam" id="PF13808">
    <property type="entry name" value="DDE_Tnp_1_assoc"/>
    <property type="match status" value="1"/>
</dbReference>
<evidence type="ECO:0000313" key="3">
    <source>
        <dbReference type="Proteomes" id="UP000035174"/>
    </source>
</evidence>
<protein>
    <submittedName>
        <fullName evidence="2">Transposase</fullName>
    </submittedName>
</protein>
<dbReference type="InterPro" id="IPR032806">
    <property type="entry name" value="YbfD_N"/>
</dbReference>